<dbReference type="GO" id="GO:0000122">
    <property type="term" value="P:negative regulation of transcription by RNA polymerase II"/>
    <property type="evidence" value="ECO:0007669"/>
    <property type="project" value="TreeGrafter"/>
</dbReference>
<feature type="compositionally biased region" description="Basic and acidic residues" evidence="5">
    <location>
        <begin position="238"/>
        <end position="268"/>
    </location>
</feature>
<keyword evidence="7" id="KW-1185">Reference proteome</keyword>
<dbReference type="InterPro" id="IPR052255">
    <property type="entry name" value="RNA_pol_II_subunit5-mediator"/>
</dbReference>
<evidence type="ECO:0000313" key="7">
    <source>
        <dbReference type="Proteomes" id="UP000053105"/>
    </source>
</evidence>
<comment type="similarity">
    <text evidence="3">Belongs to the RNA polymerase II subunit 5-mediating protein family.</text>
</comment>
<feature type="region of interest" description="Disordered" evidence="5">
    <location>
        <begin position="219"/>
        <end position="269"/>
    </location>
</feature>
<dbReference type="Gene3D" id="1.10.287.370">
    <property type="match status" value="1"/>
</dbReference>
<evidence type="ECO:0000256" key="3">
    <source>
        <dbReference type="ARBA" id="ARBA00038295"/>
    </source>
</evidence>
<evidence type="ECO:0000256" key="1">
    <source>
        <dbReference type="ARBA" id="ARBA00004123"/>
    </source>
</evidence>
<dbReference type="Pfam" id="PF02996">
    <property type="entry name" value="Prefoldin"/>
    <property type="match status" value="1"/>
</dbReference>
<keyword evidence="4" id="KW-0175">Coiled coil</keyword>
<dbReference type="GO" id="GO:0003682">
    <property type="term" value="F:chromatin binding"/>
    <property type="evidence" value="ECO:0007669"/>
    <property type="project" value="TreeGrafter"/>
</dbReference>
<dbReference type="EMBL" id="KQ435798">
    <property type="protein sequence ID" value="KOX73307.1"/>
    <property type="molecule type" value="Genomic_DNA"/>
</dbReference>
<evidence type="ECO:0000256" key="4">
    <source>
        <dbReference type="SAM" id="Coils"/>
    </source>
</evidence>
<keyword evidence="2" id="KW-0539">Nucleus</keyword>
<proteinExistence type="inferred from homology"/>
<dbReference type="AlphaFoldDB" id="A0A0M8ZY49"/>
<feature type="coiled-coil region" evidence="4">
    <location>
        <begin position="293"/>
        <end position="320"/>
    </location>
</feature>
<organism evidence="6 7">
    <name type="scientific">Melipona quadrifasciata</name>
    <dbReference type="NCBI Taxonomy" id="166423"/>
    <lineage>
        <taxon>Eukaryota</taxon>
        <taxon>Metazoa</taxon>
        <taxon>Ecdysozoa</taxon>
        <taxon>Arthropoda</taxon>
        <taxon>Hexapoda</taxon>
        <taxon>Insecta</taxon>
        <taxon>Pterygota</taxon>
        <taxon>Neoptera</taxon>
        <taxon>Endopterygota</taxon>
        <taxon>Hymenoptera</taxon>
        <taxon>Apocrita</taxon>
        <taxon>Aculeata</taxon>
        <taxon>Apoidea</taxon>
        <taxon>Anthophila</taxon>
        <taxon>Apidae</taxon>
        <taxon>Melipona</taxon>
    </lineage>
</organism>
<dbReference type="SUPFAM" id="SSF46579">
    <property type="entry name" value="Prefoldin"/>
    <property type="match status" value="1"/>
</dbReference>
<protein>
    <submittedName>
        <fullName evidence="6">Unconventional prefoldin RPB5 interactor</fullName>
    </submittedName>
</protein>
<reference evidence="6 7" key="1">
    <citation type="submission" date="2015-07" db="EMBL/GenBank/DDBJ databases">
        <title>The genome of Melipona quadrifasciata.</title>
        <authorList>
            <person name="Pan H."/>
            <person name="Kapheim K."/>
        </authorList>
    </citation>
    <scope>NUCLEOTIDE SEQUENCE [LARGE SCALE GENOMIC DNA]</scope>
    <source>
        <strain evidence="6">0111107301</strain>
        <tissue evidence="6">Whole body</tissue>
    </source>
</reference>
<name>A0A0M8ZY49_9HYME</name>
<dbReference type="GO" id="GO:0019212">
    <property type="term" value="F:phosphatase inhibitor activity"/>
    <property type="evidence" value="ECO:0007669"/>
    <property type="project" value="TreeGrafter"/>
</dbReference>
<sequence length="570" mass="66968">MNSEDDTQKVQRSLLNEALTKGIQQNEKQCKIWTDYKKSHQNVAETLQIFQKDLYVNCMVPIGKRALMKGKLIHTNEILACLGDGYFAKYSASGAAALCERRIQRADEMLKTLRAERDLYETKMMMIKNNVFEDYVGREIVEHWNEDQIVEWKKKHREREREYHQKLAKVRQEKNKKIETEDLFNRLDQLEIEEELADEFNRLEDEKYELFNEDELEEGECYYESENSSESEEEEEKEKEKDKEKEKNEEIGKGKEKEEKEDSKEVYKEVPGINQLKVETHKVKKLVSFAEPEDLLKKEKKNLIKEKEKSSKKVVDSEEDILRIEFNHSENKLITKSDGNSIETPADIYRLFSKPKSILKRSSNNLNPEQAPIEYSTEEGENDDDDENAVKPAAYETVVKDIKEKNIVEVIKEVLEKKEESKDTRPISKFKRDRQLRLWLQCNDVHYTWWTNHYLKSYFYNQLIVSIIYFSLMLDIRKWYSTRSDQLTLALMMSIGIVQCEPPLNTQYGVPGNYAGSNNNHGASTGNGFGNHHYDHGNDNDYVDQASSTANRYCRLANRLENLNGPVMWF</sequence>
<evidence type="ECO:0000256" key="5">
    <source>
        <dbReference type="SAM" id="MobiDB-lite"/>
    </source>
</evidence>
<feature type="compositionally biased region" description="Acidic residues" evidence="5">
    <location>
        <begin position="219"/>
        <end position="237"/>
    </location>
</feature>
<dbReference type="GO" id="GO:0003714">
    <property type="term" value="F:transcription corepressor activity"/>
    <property type="evidence" value="ECO:0007669"/>
    <property type="project" value="TreeGrafter"/>
</dbReference>
<dbReference type="CDD" id="cd23159">
    <property type="entry name" value="Prefoldin_URI1"/>
    <property type="match status" value="1"/>
</dbReference>
<dbReference type="STRING" id="166423.A0A0M8ZY49"/>
<dbReference type="OrthoDB" id="21413at2759"/>
<comment type="subcellular location">
    <subcellularLocation>
        <location evidence="1">Nucleus</location>
    </subcellularLocation>
</comment>
<dbReference type="GO" id="GO:0005634">
    <property type="term" value="C:nucleus"/>
    <property type="evidence" value="ECO:0007669"/>
    <property type="project" value="UniProtKB-SubCell"/>
</dbReference>
<evidence type="ECO:0000313" key="6">
    <source>
        <dbReference type="EMBL" id="KOX73307.1"/>
    </source>
</evidence>
<dbReference type="InterPro" id="IPR009053">
    <property type="entry name" value="Prefoldin"/>
</dbReference>
<dbReference type="PANTHER" id="PTHR15111">
    <property type="entry name" value="RNA POLYMERASE II SUBUNIT 5-MEDIATING PROTEIN NNX3"/>
    <property type="match status" value="1"/>
</dbReference>
<dbReference type="PANTHER" id="PTHR15111:SF0">
    <property type="entry name" value="UNCONVENTIONAL PREFOLDIN RPB5 INTERACTOR 1"/>
    <property type="match status" value="1"/>
</dbReference>
<evidence type="ECO:0000256" key="2">
    <source>
        <dbReference type="ARBA" id="ARBA00023242"/>
    </source>
</evidence>
<accession>A0A0M8ZY49</accession>
<dbReference type="Proteomes" id="UP000053105">
    <property type="component" value="Unassembled WGS sequence"/>
</dbReference>
<dbReference type="InterPro" id="IPR004127">
    <property type="entry name" value="Prefoldin_subunit_alpha"/>
</dbReference>
<gene>
    <name evidence="6" type="ORF">WN51_14353</name>
</gene>